<feature type="transmembrane region" description="Helical" evidence="7">
    <location>
        <begin position="173"/>
        <end position="191"/>
    </location>
</feature>
<feature type="transmembrane region" description="Helical" evidence="7">
    <location>
        <begin position="443"/>
        <end position="465"/>
    </location>
</feature>
<evidence type="ECO:0000313" key="8">
    <source>
        <dbReference type="EMBL" id="MDN6899954.1"/>
    </source>
</evidence>
<comment type="similarity">
    <text evidence="2">Belongs to the polysaccharide synthase family.</text>
</comment>
<keyword evidence="10" id="KW-1185">Reference proteome</keyword>
<accession>A0AAJ1R893</accession>
<feature type="transmembrane region" description="Helical" evidence="7">
    <location>
        <begin position="413"/>
        <end position="437"/>
    </location>
</feature>
<evidence type="ECO:0000256" key="2">
    <source>
        <dbReference type="ARBA" id="ARBA00007430"/>
    </source>
</evidence>
<evidence type="ECO:0000313" key="11">
    <source>
        <dbReference type="Proteomes" id="UP001167919"/>
    </source>
</evidence>
<dbReference type="RefSeq" id="WP_128685795.1">
    <property type="nucleotide sequence ID" value="NZ_CP029684.2"/>
</dbReference>
<dbReference type="AlphaFoldDB" id="A0AAJ1R893"/>
<evidence type="ECO:0000256" key="6">
    <source>
        <dbReference type="ARBA" id="ARBA00023136"/>
    </source>
</evidence>
<keyword evidence="5 7" id="KW-1133">Transmembrane helix</keyword>
<dbReference type="Proteomes" id="UP000286907">
    <property type="component" value="Chromosome"/>
</dbReference>
<evidence type="ECO:0000256" key="4">
    <source>
        <dbReference type="ARBA" id="ARBA00022692"/>
    </source>
</evidence>
<reference evidence="9 10" key="1">
    <citation type="journal article" date="2019" name="Syst. Appl. Microbiol.">
        <title>Oenococcus sicerae sp. nov., isolated from French cider.</title>
        <authorList>
            <person name="Cousin F.J."/>
            <person name="Le Guellec R."/>
            <person name="Chagnot C."/>
            <person name="Goux D."/>
            <person name="Dalmasso M."/>
            <person name="Laplace J.M."/>
            <person name="Cretenet M."/>
        </authorList>
    </citation>
    <scope>NUCLEOTIDE SEQUENCE [LARGE SCALE GENOMIC DNA]</scope>
    <source>
        <strain evidence="9 10">UCMA 15228</strain>
    </source>
</reference>
<proteinExistence type="inferred from homology"/>
<protein>
    <submittedName>
        <fullName evidence="8">Lipopolysaccharide biosynthesis protein</fullName>
    </submittedName>
</protein>
<name>A0AAJ1R893_9LACO</name>
<dbReference type="Pfam" id="PF13440">
    <property type="entry name" value="Polysacc_synt_3"/>
    <property type="match status" value="1"/>
</dbReference>
<feature type="transmembrane region" description="Helical" evidence="7">
    <location>
        <begin position="12"/>
        <end position="37"/>
    </location>
</feature>
<dbReference type="GO" id="GO:0005886">
    <property type="term" value="C:plasma membrane"/>
    <property type="evidence" value="ECO:0007669"/>
    <property type="project" value="UniProtKB-SubCell"/>
</dbReference>
<evidence type="ECO:0000256" key="5">
    <source>
        <dbReference type="ARBA" id="ARBA00022989"/>
    </source>
</evidence>
<feature type="transmembrane region" description="Helical" evidence="7">
    <location>
        <begin position="382"/>
        <end position="401"/>
    </location>
</feature>
<dbReference type="InterPro" id="IPR050833">
    <property type="entry name" value="Poly_Biosynth_Transport"/>
</dbReference>
<organism evidence="8 11">
    <name type="scientific">Oenococcus sicerae</name>
    <dbReference type="NCBI Taxonomy" id="2203724"/>
    <lineage>
        <taxon>Bacteria</taxon>
        <taxon>Bacillati</taxon>
        <taxon>Bacillota</taxon>
        <taxon>Bacilli</taxon>
        <taxon>Lactobacillales</taxon>
        <taxon>Lactobacillaceae</taxon>
        <taxon>Oenococcus</taxon>
    </lineage>
</organism>
<evidence type="ECO:0000256" key="7">
    <source>
        <dbReference type="SAM" id="Phobius"/>
    </source>
</evidence>
<keyword evidence="6 7" id="KW-0472">Membrane</keyword>
<feature type="transmembrane region" description="Helical" evidence="7">
    <location>
        <begin position="43"/>
        <end position="63"/>
    </location>
</feature>
<feature type="transmembrane region" description="Helical" evidence="7">
    <location>
        <begin position="111"/>
        <end position="135"/>
    </location>
</feature>
<feature type="transmembrane region" description="Helical" evidence="7">
    <location>
        <begin position="84"/>
        <end position="105"/>
    </location>
</feature>
<evidence type="ECO:0000256" key="3">
    <source>
        <dbReference type="ARBA" id="ARBA00022475"/>
    </source>
</evidence>
<dbReference type="PANTHER" id="PTHR30250:SF10">
    <property type="entry name" value="LIPOPOLYSACCHARIDE BIOSYNTHESIS PROTEIN WZXC"/>
    <property type="match status" value="1"/>
</dbReference>
<sequence length="479" mass="53930">MQEIKRQFKQGVVYTAIGQYAGVIANFAVTIVLSRLLGPKTYGVLNIILVFLPFFQLLSELGIGPAIVQSHELNDRDYSSLFKILTFWSLIIGAVFGLLGIPVSYFYNDKIYLLLSWMLAPNLILSMMSVVPLSLLQKRQEFKHINITGLLAYLIGGTTGIVTAFLGFGVYSLILTSLIPAFVNFIAYFHFSKLKILKGLDKRALKKIRDFSTYQFEFGIINYFSRNLDNLLVGKFFGQTALGNYGKSYQMITYPNNIFTNVIVPVMQPVLANYQEDVATIKKVYLKVLRFLLIVGIPLSVYLSSNSELIIRFLFGHKWDGAIIPFQILSLTTWIQLITTTIGGIYQSRNMTKTLMKTGLISTAITISFITIGILAGNIDRLALFVAINFYVTFAFNFYVLMKVALKSSILQILKLMIKPLIIAAVAFLGVLAWNLLNIQITNIFLELLIVSIIFWGIDLIGLIITKEINFVLNIVFKK</sequence>
<feature type="transmembrane region" description="Helical" evidence="7">
    <location>
        <begin position="323"/>
        <end position="346"/>
    </location>
</feature>
<dbReference type="EMBL" id="SDWY01000002">
    <property type="protein sequence ID" value="MDN6899954.1"/>
    <property type="molecule type" value="Genomic_DNA"/>
</dbReference>
<feature type="transmembrane region" description="Helical" evidence="7">
    <location>
        <begin position="147"/>
        <end position="167"/>
    </location>
</feature>
<reference evidence="8" key="2">
    <citation type="submission" date="2019-01" db="EMBL/GenBank/DDBJ databases">
        <title>Oenococcus sicerae UCMA17102.</title>
        <authorList>
            <person name="Cousin F.J."/>
            <person name="Le Guellec R."/>
            <person name="Cretenet M."/>
        </authorList>
    </citation>
    <scope>NUCLEOTIDE SEQUENCE</scope>
    <source>
        <strain evidence="8">UCMA17102</strain>
    </source>
</reference>
<keyword evidence="4 7" id="KW-0812">Transmembrane</keyword>
<evidence type="ECO:0000256" key="1">
    <source>
        <dbReference type="ARBA" id="ARBA00004651"/>
    </source>
</evidence>
<dbReference type="CDD" id="cd13127">
    <property type="entry name" value="MATE_tuaB_like"/>
    <property type="match status" value="1"/>
</dbReference>
<dbReference type="PANTHER" id="PTHR30250">
    <property type="entry name" value="PST FAMILY PREDICTED COLANIC ACID TRANSPORTER"/>
    <property type="match status" value="1"/>
</dbReference>
<dbReference type="EMBL" id="CP029684">
    <property type="protein sequence ID" value="QAS69571.1"/>
    <property type="molecule type" value="Genomic_DNA"/>
</dbReference>
<feature type="transmembrane region" description="Helical" evidence="7">
    <location>
        <begin position="358"/>
        <end position="376"/>
    </location>
</feature>
<comment type="subcellular location">
    <subcellularLocation>
        <location evidence="1">Cell membrane</location>
        <topology evidence="1">Multi-pass membrane protein</topology>
    </subcellularLocation>
</comment>
<reference evidence="9" key="3">
    <citation type="submission" date="2020-01" db="EMBL/GenBank/DDBJ databases">
        <authorList>
            <person name="Cousin F.J."/>
            <person name="Le Guellec R."/>
            <person name="Cretenet M."/>
        </authorList>
    </citation>
    <scope>NUCLEOTIDE SEQUENCE</scope>
    <source>
        <strain evidence="9">UCMA 15228</strain>
    </source>
</reference>
<evidence type="ECO:0000313" key="10">
    <source>
        <dbReference type="Proteomes" id="UP000286907"/>
    </source>
</evidence>
<gene>
    <name evidence="9" type="ORF">DLJ48_03055</name>
    <name evidence="8" type="ORF">EVC35_02890</name>
</gene>
<dbReference type="Proteomes" id="UP001167919">
    <property type="component" value="Unassembled WGS sequence"/>
</dbReference>
<keyword evidence="3" id="KW-1003">Cell membrane</keyword>
<evidence type="ECO:0000313" key="9">
    <source>
        <dbReference type="EMBL" id="QAS69571.1"/>
    </source>
</evidence>
<feature type="transmembrane region" description="Helical" evidence="7">
    <location>
        <begin position="284"/>
        <end position="303"/>
    </location>
</feature>